<proteinExistence type="predicted"/>
<accession>X0V9L7</accession>
<protein>
    <submittedName>
        <fullName evidence="1">Uncharacterized protein</fullName>
    </submittedName>
</protein>
<organism evidence="1">
    <name type="scientific">marine sediment metagenome</name>
    <dbReference type="NCBI Taxonomy" id="412755"/>
    <lineage>
        <taxon>unclassified sequences</taxon>
        <taxon>metagenomes</taxon>
        <taxon>ecological metagenomes</taxon>
    </lineage>
</organism>
<evidence type="ECO:0000313" key="1">
    <source>
        <dbReference type="EMBL" id="GAG09178.1"/>
    </source>
</evidence>
<dbReference type="AlphaFoldDB" id="X0V9L7"/>
<gene>
    <name evidence="1" type="ORF">S01H1_42743</name>
</gene>
<name>X0V9L7_9ZZZZ</name>
<sequence length="95" mass="11066">MIRAIQLQNKRVGSTFLQKAIDSHPNIMGIDEVFVNMARKPGMRKSGFVPFLRSDINRAGEYIREVIYKTYPDKHTIFKLMYNQVNEHDGLFGVY</sequence>
<feature type="non-terminal residue" evidence="1">
    <location>
        <position position="95"/>
    </location>
</feature>
<comment type="caution">
    <text evidence="1">The sequence shown here is derived from an EMBL/GenBank/DDBJ whole genome shotgun (WGS) entry which is preliminary data.</text>
</comment>
<dbReference type="EMBL" id="BARS01027195">
    <property type="protein sequence ID" value="GAG09178.1"/>
    <property type="molecule type" value="Genomic_DNA"/>
</dbReference>
<reference evidence="1" key="1">
    <citation type="journal article" date="2014" name="Front. Microbiol.">
        <title>High frequency of phylogenetically diverse reductive dehalogenase-homologous genes in deep subseafloor sedimentary metagenomes.</title>
        <authorList>
            <person name="Kawai M."/>
            <person name="Futagami T."/>
            <person name="Toyoda A."/>
            <person name="Takaki Y."/>
            <person name="Nishi S."/>
            <person name="Hori S."/>
            <person name="Arai W."/>
            <person name="Tsubouchi T."/>
            <person name="Morono Y."/>
            <person name="Uchiyama I."/>
            <person name="Ito T."/>
            <person name="Fujiyama A."/>
            <person name="Inagaki F."/>
            <person name="Takami H."/>
        </authorList>
    </citation>
    <scope>NUCLEOTIDE SEQUENCE</scope>
    <source>
        <strain evidence="1">Expedition CK06-06</strain>
    </source>
</reference>